<evidence type="ECO:0000256" key="3">
    <source>
        <dbReference type="ARBA" id="ARBA00023125"/>
    </source>
</evidence>
<evidence type="ECO:0000259" key="7">
    <source>
        <dbReference type="PROSITE" id="PS51755"/>
    </source>
</evidence>
<dbReference type="Gene3D" id="1.10.10.10">
    <property type="entry name" value="Winged helix-like DNA-binding domain superfamily/Winged helix DNA-binding domain"/>
    <property type="match status" value="1"/>
</dbReference>
<feature type="domain" description="OmpR/PhoB-type" evidence="7">
    <location>
        <begin position="130"/>
        <end position="226"/>
    </location>
</feature>
<dbReference type="InterPro" id="IPR001867">
    <property type="entry name" value="OmpR/PhoB-type_DNA-bd"/>
</dbReference>
<dbReference type="GO" id="GO:0000976">
    <property type="term" value="F:transcription cis-regulatory region binding"/>
    <property type="evidence" value="ECO:0007669"/>
    <property type="project" value="TreeGrafter"/>
</dbReference>
<reference evidence="9" key="1">
    <citation type="submission" date="2018-08" db="EMBL/GenBank/DDBJ databases">
        <authorList>
            <person name="Grouzdev D.S."/>
            <person name="Krutkina M.S."/>
        </authorList>
    </citation>
    <scope>NUCLEOTIDE SEQUENCE [LARGE SCALE GENOMIC DNA]</scope>
    <source>
        <strain evidence="9">4-11</strain>
    </source>
</reference>
<evidence type="ECO:0000313" key="9">
    <source>
        <dbReference type="Proteomes" id="UP000264002"/>
    </source>
</evidence>
<feature type="domain" description="Response regulatory" evidence="6">
    <location>
        <begin position="5"/>
        <end position="120"/>
    </location>
</feature>
<sequence>MAMETILVVEDDADIRELERYTLASLGYTVLEAEHGAFALDILKSHPVDLIVLDIMMPILDGLSTIKSVRYSLNNPVPIIVVSARGEESDIITALELGADDYLSKPFSAKVLASKIRAVLRRTQELEQPHRMVQTDGLSMDQQKHQCLINGDEIELTATEFALLYLLASNPEQVFTRNQIITKVKGDDYPVTDRSIDVQIATLRKKLGSYGTRIKTIWGIGYTYKH</sequence>
<dbReference type="CDD" id="cd17574">
    <property type="entry name" value="REC_OmpR"/>
    <property type="match status" value="1"/>
</dbReference>
<dbReference type="InterPro" id="IPR011006">
    <property type="entry name" value="CheY-like_superfamily"/>
</dbReference>
<accession>A0A372MHE3</accession>
<feature type="DNA-binding region" description="OmpR/PhoB-type" evidence="5">
    <location>
        <begin position="130"/>
        <end position="226"/>
    </location>
</feature>
<dbReference type="OrthoDB" id="341603at2"/>
<dbReference type="Pfam" id="PF00486">
    <property type="entry name" value="Trans_reg_C"/>
    <property type="match status" value="1"/>
</dbReference>
<evidence type="ECO:0000256" key="1">
    <source>
        <dbReference type="ARBA" id="ARBA00022553"/>
    </source>
</evidence>
<reference evidence="8 9" key="2">
    <citation type="submission" date="2018-09" db="EMBL/GenBank/DDBJ databases">
        <title>Genome of Sphaerochaeta halotolerans strain 4-11.</title>
        <authorList>
            <person name="Nazina T.N."/>
            <person name="Sokolova D.S."/>
        </authorList>
    </citation>
    <scope>NUCLEOTIDE SEQUENCE [LARGE SCALE GENOMIC DNA]</scope>
    <source>
        <strain evidence="8 9">4-11</strain>
    </source>
</reference>
<name>A0A372MHE3_9SPIR</name>
<dbReference type="GO" id="GO:0005829">
    <property type="term" value="C:cytosol"/>
    <property type="evidence" value="ECO:0007669"/>
    <property type="project" value="TreeGrafter"/>
</dbReference>
<keyword evidence="2" id="KW-0902">Two-component regulatory system</keyword>
<feature type="modified residue" description="4-aspartylphosphate" evidence="4">
    <location>
        <position position="54"/>
    </location>
</feature>
<evidence type="ECO:0000313" key="8">
    <source>
        <dbReference type="EMBL" id="RFU95172.1"/>
    </source>
</evidence>
<protein>
    <submittedName>
        <fullName evidence="8">DNA-binding response regulator</fullName>
    </submittedName>
</protein>
<dbReference type="EMBL" id="QUWK01000005">
    <property type="protein sequence ID" value="RFU95172.1"/>
    <property type="molecule type" value="Genomic_DNA"/>
</dbReference>
<comment type="caution">
    <text evidence="8">The sequence shown here is derived from an EMBL/GenBank/DDBJ whole genome shotgun (WGS) entry which is preliminary data.</text>
</comment>
<dbReference type="InterPro" id="IPR036388">
    <property type="entry name" value="WH-like_DNA-bd_sf"/>
</dbReference>
<dbReference type="AlphaFoldDB" id="A0A372MHE3"/>
<gene>
    <name evidence="8" type="ORF">DYP60_05980</name>
</gene>
<proteinExistence type="predicted"/>
<dbReference type="CDD" id="cd00383">
    <property type="entry name" value="trans_reg_C"/>
    <property type="match status" value="1"/>
</dbReference>
<evidence type="ECO:0000256" key="2">
    <source>
        <dbReference type="ARBA" id="ARBA00023012"/>
    </source>
</evidence>
<dbReference type="SMART" id="SM00862">
    <property type="entry name" value="Trans_reg_C"/>
    <property type="match status" value="1"/>
</dbReference>
<evidence type="ECO:0000256" key="5">
    <source>
        <dbReference type="PROSITE-ProRule" id="PRU01091"/>
    </source>
</evidence>
<keyword evidence="3 5" id="KW-0238">DNA-binding</keyword>
<keyword evidence="1 4" id="KW-0597">Phosphoprotein</keyword>
<dbReference type="PROSITE" id="PS50110">
    <property type="entry name" value="RESPONSE_REGULATORY"/>
    <property type="match status" value="1"/>
</dbReference>
<dbReference type="SMART" id="SM00448">
    <property type="entry name" value="REC"/>
    <property type="match status" value="1"/>
</dbReference>
<dbReference type="GO" id="GO:0006355">
    <property type="term" value="P:regulation of DNA-templated transcription"/>
    <property type="evidence" value="ECO:0007669"/>
    <property type="project" value="InterPro"/>
</dbReference>
<organism evidence="8 9">
    <name type="scientific">Sphaerochaeta halotolerans</name>
    <dbReference type="NCBI Taxonomy" id="2293840"/>
    <lineage>
        <taxon>Bacteria</taxon>
        <taxon>Pseudomonadati</taxon>
        <taxon>Spirochaetota</taxon>
        <taxon>Spirochaetia</taxon>
        <taxon>Spirochaetales</taxon>
        <taxon>Sphaerochaetaceae</taxon>
        <taxon>Sphaerochaeta</taxon>
    </lineage>
</organism>
<evidence type="ECO:0000256" key="4">
    <source>
        <dbReference type="PROSITE-ProRule" id="PRU00169"/>
    </source>
</evidence>
<dbReference type="PROSITE" id="PS51755">
    <property type="entry name" value="OMPR_PHOB"/>
    <property type="match status" value="1"/>
</dbReference>
<dbReference type="PANTHER" id="PTHR48111">
    <property type="entry name" value="REGULATOR OF RPOS"/>
    <property type="match status" value="1"/>
</dbReference>
<evidence type="ECO:0000259" key="6">
    <source>
        <dbReference type="PROSITE" id="PS50110"/>
    </source>
</evidence>
<dbReference type="Pfam" id="PF00072">
    <property type="entry name" value="Response_reg"/>
    <property type="match status" value="1"/>
</dbReference>
<dbReference type="GO" id="GO:0032993">
    <property type="term" value="C:protein-DNA complex"/>
    <property type="evidence" value="ECO:0007669"/>
    <property type="project" value="TreeGrafter"/>
</dbReference>
<dbReference type="GO" id="GO:0000156">
    <property type="term" value="F:phosphorelay response regulator activity"/>
    <property type="evidence" value="ECO:0007669"/>
    <property type="project" value="TreeGrafter"/>
</dbReference>
<dbReference type="InterPro" id="IPR039420">
    <property type="entry name" value="WalR-like"/>
</dbReference>
<dbReference type="Proteomes" id="UP000264002">
    <property type="component" value="Unassembled WGS sequence"/>
</dbReference>
<dbReference type="InterPro" id="IPR001789">
    <property type="entry name" value="Sig_transdc_resp-reg_receiver"/>
</dbReference>
<dbReference type="PANTHER" id="PTHR48111:SF40">
    <property type="entry name" value="PHOSPHATE REGULON TRANSCRIPTIONAL REGULATORY PROTEIN PHOB"/>
    <property type="match status" value="1"/>
</dbReference>
<dbReference type="SUPFAM" id="SSF52172">
    <property type="entry name" value="CheY-like"/>
    <property type="match status" value="1"/>
</dbReference>
<dbReference type="Gene3D" id="3.40.50.2300">
    <property type="match status" value="1"/>
</dbReference>
<keyword evidence="9" id="KW-1185">Reference proteome</keyword>